<sequence>MAKQHTGACFVEIDDLFTPARKTLPVPYISSYPALPTSSESTKILYIADETYLCES</sequence>
<evidence type="ECO:0000313" key="1">
    <source>
        <dbReference type="EMBL" id="KAI9552155.1"/>
    </source>
</evidence>
<dbReference type="AlphaFoldDB" id="A0AAD5KYS3"/>
<comment type="caution">
    <text evidence="1">The sequence shown here is derived from an EMBL/GenBank/DDBJ whole genome shotgun (WGS) entry which is preliminary data.</text>
</comment>
<keyword evidence="2" id="KW-1185">Reference proteome</keyword>
<organism evidence="1 2">
    <name type="scientific">Daphnia sinensis</name>
    <dbReference type="NCBI Taxonomy" id="1820382"/>
    <lineage>
        <taxon>Eukaryota</taxon>
        <taxon>Metazoa</taxon>
        <taxon>Ecdysozoa</taxon>
        <taxon>Arthropoda</taxon>
        <taxon>Crustacea</taxon>
        <taxon>Branchiopoda</taxon>
        <taxon>Diplostraca</taxon>
        <taxon>Cladocera</taxon>
        <taxon>Anomopoda</taxon>
        <taxon>Daphniidae</taxon>
        <taxon>Daphnia</taxon>
        <taxon>Daphnia similis group</taxon>
    </lineage>
</organism>
<dbReference type="Proteomes" id="UP000820818">
    <property type="component" value="Linkage Group LG10"/>
</dbReference>
<protein>
    <submittedName>
        <fullName evidence="1">Uncharacterized protein</fullName>
    </submittedName>
</protein>
<name>A0AAD5KYS3_9CRUS</name>
<dbReference type="EMBL" id="WJBH02000010">
    <property type="protein sequence ID" value="KAI9552155.1"/>
    <property type="molecule type" value="Genomic_DNA"/>
</dbReference>
<reference evidence="1 2" key="1">
    <citation type="submission" date="2022-05" db="EMBL/GenBank/DDBJ databases">
        <title>A multi-omics perspective on studying reproductive biology in Daphnia sinensis.</title>
        <authorList>
            <person name="Jia J."/>
        </authorList>
    </citation>
    <scope>NUCLEOTIDE SEQUENCE [LARGE SCALE GENOMIC DNA]</scope>
    <source>
        <strain evidence="1 2">WSL</strain>
    </source>
</reference>
<gene>
    <name evidence="1" type="ORF">GHT06_022492</name>
</gene>
<proteinExistence type="predicted"/>
<evidence type="ECO:0000313" key="2">
    <source>
        <dbReference type="Proteomes" id="UP000820818"/>
    </source>
</evidence>
<accession>A0AAD5KYS3</accession>